<feature type="compositionally biased region" description="Polar residues" evidence="1">
    <location>
        <begin position="57"/>
        <end position="74"/>
    </location>
</feature>
<gene>
    <name evidence="2" type="ORF">PXEA_LOCUS3804</name>
</gene>
<evidence type="ECO:0000313" key="2">
    <source>
        <dbReference type="EMBL" id="VEL10364.1"/>
    </source>
</evidence>
<organism evidence="2 3">
    <name type="scientific">Protopolystoma xenopodis</name>
    <dbReference type="NCBI Taxonomy" id="117903"/>
    <lineage>
        <taxon>Eukaryota</taxon>
        <taxon>Metazoa</taxon>
        <taxon>Spiralia</taxon>
        <taxon>Lophotrochozoa</taxon>
        <taxon>Platyhelminthes</taxon>
        <taxon>Monogenea</taxon>
        <taxon>Polyopisthocotylea</taxon>
        <taxon>Polystomatidea</taxon>
        <taxon>Polystomatidae</taxon>
        <taxon>Protopolystoma</taxon>
    </lineage>
</organism>
<reference evidence="2" key="1">
    <citation type="submission" date="2018-11" db="EMBL/GenBank/DDBJ databases">
        <authorList>
            <consortium name="Pathogen Informatics"/>
        </authorList>
    </citation>
    <scope>NUCLEOTIDE SEQUENCE</scope>
</reference>
<evidence type="ECO:0000256" key="1">
    <source>
        <dbReference type="SAM" id="MobiDB-lite"/>
    </source>
</evidence>
<dbReference type="Proteomes" id="UP000784294">
    <property type="component" value="Unassembled WGS sequence"/>
</dbReference>
<dbReference type="AlphaFoldDB" id="A0A3S4ZYP7"/>
<proteinExistence type="predicted"/>
<sequence length="74" mass="8744">MLTRSEDVRLMTDEWLAPCHRNRRRSLRKQRQHECSSKANRRLVKLNRSSSSREIDVQISSPNTSTRNGSNLYE</sequence>
<accession>A0A3S4ZYP7</accession>
<dbReference type="EMBL" id="CAAALY010008794">
    <property type="protein sequence ID" value="VEL10364.1"/>
    <property type="molecule type" value="Genomic_DNA"/>
</dbReference>
<comment type="caution">
    <text evidence="2">The sequence shown here is derived from an EMBL/GenBank/DDBJ whole genome shotgun (WGS) entry which is preliminary data.</text>
</comment>
<feature type="region of interest" description="Disordered" evidence="1">
    <location>
        <begin position="23"/>
        <end position="74"/>
    </location>
</feature>
<name>A0A3S4ZYP7_9PLAT</name>
<protein>
    <submittedName>
        <fullName evidence="2">Uncharacterized protein</fullName>
    </submittedName>
</protein>
<evidence type="ECO:0000313" key="3">
    <source>
        <dbReference type="Proteomes" id="UP000784294"/>
    </source>
</evidence>
<keyword evidence="3" id="KW-1185">Reference proteome</keyword>